<evidence type="ECO:0000313" key="2">
    <source>
        <dbReference type="EMBL" id="ANP71290.1"/>
    </source>
</evidence>
<dbReference type="KEGG" id="cart:PA27867_0316"/>
<evidence type="ECO:0000313" key="3">
    <source>
        <dbReference type="Proteomes" id="UP000092582"/>
    </source>
</evidence>
<accession>A0A1B1BFD5</accession>
<dbReference type="PATRIC" id="fig|670052.7.peg.335"/>
<name>A0A1B1BFD5_9MICO</name>
<dbReference type="EMBL" id="CP016282">
    <property type="protein sequence ID" value="ANP71290.1"/>
    <property type="molecule type" value="Genomic_DNA"/>
</dbReference>
<gene>
    <name evidence="2" type="ORF">PA27867_0316</name>
</gene>
<dbReference type="RefSeq" id="WP_157109076.1">
    <property type="nucleotide sequence ID" value="NZ_CP016282.1"/>
</dbReference>
<dbReference type="Proteomes" id="UP000092582">
    <property type="component" value="Chromosome 1"/>
</dbReference>
<evidence type="ECO:0000256" key="1">
    <source>
        <dbReference type="SAM" id="MobiDB-lite"/>
    </source>
</evidence>
<sequence length="217" mass="21135">MPPTADQSEPRVRMRRPHPGHRMARPGRPRRSPRAHRAPVLALTVGALAAALLGASAAGGTGAFLTARASTPAAPTVITSGTAALTLTALTLPGTALYPGLTLYGAVTATNTGDVPLLLGVAGLTPPSVATASNALSQALSVGLGAADSSAACTAGTATPTWRGSFAQAPAGLLGVTLAVGASRTLCVSVSLPASAPASSQGQSATGFALRVTGTQA</sequence>
<reference evidence="2 3" key="1">
    <citation type="submission" date="2016-06" db="EMBL/GenBank/DDBJ databases">
        <title>Genome sequencing of Cryobacterium arcticum PAMC 27867.</title>
        <authorList>
            <person name="Lee J."/>
            <person name="Kim O.-S."/>
        </authorList>
    </citation>
    <scope>NUCLEOTIDE SEQUENCE [LARGE SCALE GENOMIC DNA]</scope>
    <source>
        <strain evidence="2 3">PAMC 27867</strain>
    </source>
</reference>
<keyword evidence="3" id="KW-1185">Reference proteome</keyword>
<proteinExistence type="predicted"/>
<feature type="region of interest" description="Disordered" evidence="1">
    <location>
        <begin position="1"/>
        <end position="35"/>
    </location>
</feature>
<protein>
    <submittedName>
        <fullName evidence="2">Uncharacterized protein</fullName>
    </submittedName>
</protein>
<dbReference type="STRING" id="670052.PA27867_0316"/>
<feature type="compositionally biased region" description="Basic residues" evidence="1">
    <location>
        <begin position="13"/>
        <end position="35"/>
    </location>
</feature>
<dbReference type="OrthoDB" id="5122142at2"/>
<dbReference type="AlphaFoldDB" id="A0A1B1BFD5"/>
<organism evidence="2 3">
    <name type="scientific">Cryobacterium arcticum</name>
    <dbReference type="NCBI Taxonomy" id="670052"/>
    <lineage>
        <taxon>Bacteria</taxon>
        <taxon>Bacillati</taxon>
        <taxon>Actinomycetota</taxon>
        <taxon>Actinomycetes</taxon>
        <taxon>Micrococcales</taxon>
        <taxon>Microbacteriaceae</taxon>
        <taxon>Cryobacterium</taxon>
    </lineage>
</organism>